<protein>
    <submittedName>
        <fullName evidence="1">Glycoside hydrolase family 71 protein</fullName>
    </submittedName>
</protein>
<gene>
    <name evidence="1" type="ORF">CALVIDRAFT_543591</name>
</gene>
<evidence type="ECO:0000313" key="2">
    <source>
        <dbReference type="Proteomes" id="UP000076738"/>
    </source>
</evidence>
<dbReference type="AlphaFoldDB" id="A0A167RZ62"/>
<organism evidence="1 2">
    <name type="scientific">Calocera viscosa (strain TUFC12733)</name>
    <dbReference type="NCBI Taxonomy" id="1330018"/>
    <lineage>
        <taxon>Eukaryota</taxon>
        <taxon>Fungi</taxon>
        <taxon>Dikarya</taxon>
        <taxon>Basidiomycota</taxon>
        <taxon>Agaricomycotina</taxon>
        <taxon>Dacrymycetes</taxon>
        <taxon>Dacrymycetales</taxon>
        <taxon>Dacrymycetaceae</taxon>
        <taxon>Calocera</taxon>
    </lineage>
</organism>
<keyword evidence="2" id="KW-1185">Reference proteome</keyword>
<dbReference type="STRING" id="1330018.A0A167RZ62"/>
<dbReference type="GO" id="GO:0051118">
    <property type="term" value="F:glucan endo-1,3-alpha-glucosidase activity"/>
    <property type="evidence" value="ECO:0007669"/>
    <property type="project" value="InterPro"/>
</dbReference>
<dbReference type="Pfam" id="PF03659">
    <property type="entry name" value="Glyco_hydro_71"/>
    <property type="match status" value="1"/>
</dbReference>
<dbReference type="OrthoDB" id="3257981at2759"/>
<dbReference type="Proteomes" id="UP000076738">
    <property type="component" value="Unassembled WGS sequence"/>
</dbReference>
<dbReference type="InterPro" id="IPR005197">
    <property type="entry name" value="Glyco_hydro_71"/>
</dbReference>
<evidence type="ECO:0000313" key="1">
    <source>
        <dbReference type="EMBL" id="KZP01429.1"/>
    </source>
</evidence>
<name>A0A167RZ62_CALVF</name>
<reference evidence="1 2" key="1">
    <citation type="journal article" date="2016" name="Mol. Biol. Evol.">
        <title>Comparative Genomics of Early-Diverging Mushroom-Forming Fungi Provides Insights into the Origins of Lignocellulose Decay Capabilities.</title>
        <authorList>
            <person name="Nagy L.G."/>
            <person name="Riley R."/>
            <person name="Tritt A."/>
            <person name="Adam C."/>
            <person name="Daum C."/>
            <person name="Floudas D."/>
            <person name="Sun H."/>
            <person name="Yadav J.S."/>
            <person name="Pangilinan J."/>
            <person name="Larsson K.H."/>
            <person name="Matsuura K."/>
            <person name="Barry K."/>
            <person name="Labutti K."/>
            <person name="Kuo R."/>
            <person name="Ohm R.A."/>
            <person name="Bhattacharya S.S."/>
            <person name="Shirouzu T."/>
            <person name="Yoshinaga Y."/>
            <person name="Martin F.M."/>
            <person name="Grigoriev I.V."/>
            <person name="Hibbett D.S."/>
        </authorList>
    </citation>
    <scope>NUCLEOTIDE SEQUENCE [LARGE SCALE GENOMIC DNA]</scope>
    <source>
        <strain evidence="1 2">TUFC12733</strain>
    </source>
</reference>
<dbReference type="Gene3D" id="3.20.20.80">
    <property type="entry name" value="Glycosidases"/>
    <property type="match status" value="1"/>
</dbReference>
<dbReference type="CDD" id="cd11577">
    <property type="entry name" value="GH71"/>
    <property type="match status" value="1"/>
</dbReference>
<proteinExistence type="predicted"/>
<sequence>MVGNTYPYTQDTWASDISLASSKGLDAFALNFGSDSWQPDRIADAYAAAEASGTGFKLFVSMDMTVNDCSSASDADTLFNTFVAPYLSHPNQMQYQGKPIVSTFSGETCTFGQADTNSGWLYFTSKASMFFLPAFNNDPSIAASWSAVDGLFPWNSGWNYQPQNEAVIDTSVISVLGGKPYMAAVSPHFFTHYGADSFNKNWVFPSDVFWYPNRWALVVSERDLFDLVEITTWNDYGESSYVGPLNGAEPTGTTWTDGFDHTPLLDVASYYISAFKTGNTPDITQDAIYLWARPHLKDASAPDPIGQPSFADTTDDLIYALVFATSAASVQVCAGSNCQTFSATPGVNQFSISMNPGSGMSATMTRNGGTVVSVDGGSFTVEASPQLYNFNIAVLGLERDQLKLKRERERNLHLSLQVQVMR</sequence>
<dbReference type="EMBL" id="KV417266">
    <property type="protein sequence ID" value="KZP01429.1"/>
    <property type="molecule type" value="Genomic_DNA"/>
</dbReference>
<keyword evidence="1" id="KW-0378">Hydrolase</keyword>
<accession>A0A167RZ62</accession>